<evidence type="ECO:0000256" key="7">
    <source>
        <dbReference type="ARBA" id="ARBA00047943"/>
    </source>
</evidence>
<dbReference type="STRING" id="1049789.LEP1GSC050_0690"/>
<dbReference type="Pfam" id="PF13847">
    <property type="entry name" value="Methyltransf_31"/>
    <property type="match status" value="1"/>
</dbReference>
<dbReference type="CDD" id="cd02440">
    <property type="entry name" value="AdoMet_MTases"/>
    <property type="match status" value="1"/>
</dbReference>
<dbReference type="AlphaFoldDB" id="T0GNQ3"/>
<dbReference type="GO" id="GO:0030791">
    <property type="term" value="F:arsenite methyltransferase activity"/>
    <property type="evidence" value="ECO:0007669"/>
    <property type="project" value="UniProtKB-EC"/>
</dbReference>
<organism evidence="10 11">
    <name type="scientific">Leptospira broomii serovar Hurstbridge str. 5399</name>
    <dbReference type="NCBI Taxonomy" id="1049789"/>
    <lineage>
        <taxon>Bacteria</taxon>
        <taxon>Pseudomonadati</taxon>
        <taxon>Spirochaetota</taxon>
        <taxon>Spirochaetia</taxon>
        <taxon>Leptospirales</taxon>
        <taxon>Leptospiraceae</taxon>
        <taxon>Leptospira</taxon>
    </lineage>
</organism>
<keyword evidence="11" id="KW-1185">Reference proteome</keyword>
<dbReference type="GO" id="GO:0032259">
    <property type="term" value="P:methylation"/>
    <property type="evidence" value="ECO:0007669"/>
    <property type="project" value="UniProtKB-KW"/>
</dbReference>
<dbReference type="InterPro" id="IPR026669">
    <property type="entry name" value="Arsenite_MeTrfase-like"/>
</dbReference>
<evidence type="ECO:0000256" key="5">
    <source>
        <dbReference type="ARBA" id="ARBA00034545"/>
    </source>
</evidence>
<comment type="catalytic activity">
    <reaction evidence="8">
        <text>arsenic triglutathione + 3 [thioredoxin]-dithiol + 3 S-adenosyl-L-methionine = trimethylarsine + 3 [thioredoxin]-disulfide + 3 glutathione + 3 S-adenosyl-L-homocysteine + 3 H(+)</text>
        <dbReference type="Rhea" id="RHEA:69432"/>
        <dbReference type="Rhea" id="RHEA-COMP:10698"/>
        <dbReference type="Rhea" id="RHEA-COMP:10700"/>
        <dbReference type="ChEBI" id="CHEBI:15378"/>
        <dbReference type="ChEBI" id="CHEBI:27130"/>
        <dbReference type="ChEBI" id="CHEBI:29950"/>
        <dbReference type="ChEBI" id="CHEBI:50058"/>
        <dbReference type="ChEBI" id="CHEBI:57856"/>
        <dbReference type="ChEBI" id="CHEBI:57925"/>
        <dbReference type="ChEBI" id="CHEBI:59789"/>
        <dbReference type="ChEBI" id="CHEBI:183640"/>
        <dbReference type="EC" id="2.1.1.137"/>
    </reaction>
</comment>
<evidence type="ECO:0000313" key="11">
    <source>
        <dbReference type="Proteomes" id="UP000015454"/>
    </source>
</evidence>
<dbReference type="InterPro" id="IPR025714">
    <property type="entry name" value="Methyltranfer_dom"/>
</dbReference>
<comment type="similarity">
    <text evidence="3">Belongs to the methyltransferase superfamily. Arsenite methyltransferase family.</text>
</comment>
<dbReference type="OrthoDB" id="9808140at2"/>
<sequence>MITKPEFETLEAVQNYYGKVLQSSKDLKTSACCSIESIPSSYLPIINKIHPEVKDKFYGCGSPLPPALFGKTVLDLGCGSGRDVYLLSKLVGEDGSVIGVDMTEEQLRVASSHQDYHRNQFGYENSNVSFKRGYIEDLESLGIEDNSVDLVVSNCVINLSPNKASVFSEIFRVLRPGGELYFSDVFADRRIPEELKEDPILLGECLGGALYTEDFRRLLFQLDIKDFRIVSQSKINLQNHEIETKIGNVNFFSITYRAFKIPLEDRCEDFGQIAFYNGNIENFPFRFVLDDHHIFETDKPMLVCGNTADMLSKTRYSEYFRVIGDKSKHFGLFDCGPSSVGTQISQSGACC</sequence>
<evidence type="ECO:0000256" key="1">
    <source>
        <dbReference type="ARBA" id="ARBA00022679"/>
    </source>
</evidence>
<dbReference type="Gene3D" id="3.40.5.100">
    <property type="match status" value="1"/>
</dbReference>
<dbReference type="RefSeq" id="WP_010569181.1">
    <property type="nucleotide sequence ID" value="NZ_AHMO02000004.1"/>
</dbReference>
<evidence type="ECO:0000313" key="10">
    <source>
        <dbReference type="EMBL" id="EQA46953.1"/>
    </source>
</evidence>
<gene>
    <name evidence="10" type="ORF">LEP1GSC050_0690</name>
</gene>
<dbReference type="GO" id="GO:0005840">
    <property type="term" value="C:ribosome"/>
    <property type="evidence" value="ECO:0007669"/>
    <property type="project" value="UniProtKB-KW"/>
</dbReference>
<dbReference type="InterPro" id="IPR029063">
    <property type="entry name" value="SAM-dependent_MTases_sf"/>
</dbReference>
<dbReference type="PANTHER" id="PTHR43675:SF8">
    <property type="entry name" value="ARSENITE METHYLTRANSFERASE"/>
    <property type="match status" value="1"/>
</dbReference>
<dbReference type="PANTHER" id="PTHR43675">
    <property type="entry name" value="ARSENITE METHYLTRANSFERASE"/>
    <property type="match status" value="1"/>
</dbReference>
<comment type="caution">
    <text evidence="10">The sequence shown here is derived from an EMBL/GenBank/DDBJ whole genome shotgun (WGS) entry which is preliminary data.</text>
</comment>
<dbReference type="EC" id="2.1.1.137" evidence="4"/>
<keyword evidence="2" id="KW-0949">S-adenosyl-L-methionine</keyword>
<feature type="domain" description="Methyltransferase" evidence="9">
    <location>
        <begin position="70"/>
        <end position="219"/>
    </location>
</feature>
<comment type="catalytic activity">
    <reaction evidence="6">
        <text>arsenic triglutathione + [thioredoxin]-dithiol + S-adenosyl-L-methionine + 2 H2O = methylarsonous acid + [thioredoxin]-disulfide + 3 glutathione + S-adenosyl-L-homocysteine + H(+)</text>
        <dbReference type="Rhea" id="RHEA:69460"/>
        <dbReference type="Rhea" id="RHEA-COMP:10698"/>
        <dbReference type="Rhea" id="RHEA-COMP:10700"/>
        <dbReference type="ChEBI" id="CHEBI:15377"/>
        <dbReference type="ChEBI" id="CHEBI:15378"/>
        <dbReference type="ChEBI" id="CHEBI:17826"/>
        <dbReference type="ChEBI" id="CHEBI:29950"/>
        <dbReference type="ChEBI" id="CHEBI:50058"/>
        <dbReference type="ChEBI" id="CHEBI:57856"/>
        <dbReference type="ChEBI" id="CHEBI:57925"/>
        <dbReference type="ChEBI" id="CHEBI:59789"/>
        <dbReference type="ChEBI" id="CHEBI:183640"/>
        <dbReference type="EC" id="2.1.1.137"/>
    </reaction>
</comment>
<evidence type="ECO:0000256" key="4">
    <source>
        <dbReference type="ARBA" id="ARBA00034521"/>
    </source>
</evidence>
<reference evidence="10" key="1">
    <citation type="submission" date="2013-05" db="EMBL/GenBank/DDBJ databases">
        <authorList>
            <person name="Harkins D.M."/>
            <person name="Durkin A.S."/>
            <person name="Brinkac L.M."/>
            <person name="Haft D.H."/>
            <person name="Selengut J.D."/>
            <person name="Sanka R."/>
            <person name="DePew J."/>
            <person name="Purushe J."/>
            <person name="Hartskeerl R.A."/>
            <person name="Ahmed A."/>
            <person name="van der Linden H."/>
            <person name="Goris M.G.A."/>
            <person name="Vinetz J.M."/>
            <person name="Sutton G.G."/>
            <person name="Nierman W.C."/>
            <person name="Fouts D.E."/>
        </authorList>
    </citation>
    <scope>NUCLEOTIDE SEQUENCE [LARGE SCALE GENOMIC DNA]</scope>
    <source>
        <strain evidence="10">5399</strain>
    </source>
</reference>
<accession>T0GNQ3</accession>
<name>T0GNQ3_9LEPT</name>
<evidence type="ECO:0000259" key="9">
    <source>
        <dbReference type="Pfam" id="PF13847"/>
    </source>
</evidence>
<dbReference type="SUPFAM" id="SSF53335">
    <property type="entry name" value="S-adenosyl-L-methionine-dependent methyltransferases"/>
    <property type="match status" value="1"/>
</dbReference>
<evidence type="ECO:0000256" key="8">
    <source>
        <dbReference type="ARBA" id="ARBA00048428"/>
    </source>
</evidence>
<evidence type="ECO:0000256" key="2">
    <source>
        <dbReference type="ARBA" id="ARBA00022691"/>
    </source>
</evidence>
<keyword evidence="1" id="KW-0808">Transferase</keyword>
<evidence type="ECO:0000256" key="3">
    <source>
        <dbReference type="ARBA" id="ARBA00034487"/>
    </source>
</evidence>
<dbReference type="Proteomes" id="UP000015454">
    <property type="component" value="Unassembled WGS sequence"/>
</dbReference>
<protein>
    <recommendedName>
        <fullName evidence="5">Arsenite methyltransferase</fullName>
        <ecNumber evidence="4">2.1.1.137</ecNumber>
    </recommendedName>
</protein>
<dbReference type="Gene3D" id="3.40.50.150">
    <property type="entry name" value="Vaccinia Virus protein VP39"/>
    <property type="match status" value="1"/>
</dbReference>
<evidence type="ECO:0000256" key="6">
    <source>
        <dbReference type="ARBA" id="ARBA00047941"/>
    </source>
</evidence>
<dbReference type="EMBL" id="AHMO02000004">
    <property type="protein sequence ID" value="EQA46953.1"/>
    <property type="molecule type" value="Genomic_DNA"/>
</dbReference>
<comment type="catalytic activity">
    <reaction evidence="7">
        <text>arsenic triglutathione + 2 [thioredoxin]-dithiol + 2 S-adenosyl-L-methionine + H2O = dimethylarsinous acid + 2 [thioredoxin]-disulfide + 3 glutathione + 2 S-adenosyl-L-homocysteine + 2 H(+)</text>
        <dbReference type="Rhea" id="RHEA:69464"/>
        <dbReference type="Rhea" id="RHEA-COMP:10698"/>
        <dbReference type="Rhea" id="RHEA-COMP:10700"/>
        <dbReference type="ChEBI" id="CHEBI:15377"/>
        <dbReference type="ChEBI" id="CHEBI:15378"/>
        <dbReference type="ChEBI" id="CHEBI:23808"/>
        <dbReference type="ChEBI" id="CHEBI:29950"/>
        <dbReference type="ChEBI" id="CHEBI:50058"/>
        <dbReference type="ChEBI" id="CHEBI:57856"/>
        <dbReference type="ChEBI" id="CHEBI:57925"/>
        <dbReference type="ChEBI" id="CHEBI:59789"/>
        <dbReference type="ChEBI" id="CHEBI:183640"/>
        <dbReference type="EC" id="2.1.1.137"/>
    </reaction>
</comment>
<proteinExistence type="inferred from homology"/>